<organism evidence="2 3">
    <name type="scientific">Camellia sinensis</name>
    <name type="common">Tea plant</name>
    <name type="synonym">Thea sinensis</name>
    <dbReference type="NCBI Taxonomy" id="4442"/>
    <lineage>
        <taxon>Eukaryota</taxon>
        <taxon>Viridiplantae</taxon>
        <taxon>Streptophyta</taxon>
        <taxon>Embryophyta</taxon>
        <taxon>Tracheophyta</taxon>
        <taxon>Spermatophyta</taxon>
        <taxon>Magnoliopsida</taxon>
        <taxon>eudicotyledons</taxon>
        <taxon>Gunneridae</taxon>
        <taxon>Pentapetalae</taxon>
        <taxon>asterids</taxon>
        <taxon>Ericales</taxon>
        <taxon>Theaceae</taxon>
        <taxon>Camellia</taxon>
    </lineage>
</organism>
<name>A0A7J7FY56_CAMSI</name>
<feature type="compositionally biased region" description="Polar residues" evidence="1">
    <location>
        <begin position="42"/>
        <end position="52"/>
    </location>
</feature>
<reference evidence="3" key="1">
    <citation type="journal article" date="2020" name="Nat. Commun.">
        <title>Genome assembly of wild tea tree DASZ reveals pedigree and selection history of tea varieties.</title>
        <authorList>
            <person name="Zhang W."/>
            <person name="Zhang Y."/>
            <person name="Qiu H."/>
            <person name="Guo Y."/>
            <person name="Wan H."/>
            <person name="Zhang X."/>
            <person name="Scossa F."/>
            <person name="Alseekh S."/>
            <person name="Zhang Q."/>
            <person name="Wang P."/>
            <person name="Xu L."/>
            <person name="Schmidt M.H."/>
            <person name="Jia X."/>
            <person name="Li D."/>
            <person name="Zhu A."/>
            <person name="Guo F."/>
            <person name="Chen W."/>
            <person name="Ni D."/>
            <person name="Usadel B."/>
            <person name="Fernie A.R."/>
            <person name="Wen W."/>
        </authorList>
    </citation>
    <scope>NUCLEOTIDE SEQUENCE [LARGE SCALE GENOMIC DNA]</scope>
    <source>
        <strain evidence="3">cv. G240</strain>
    </source>
</reference>
<sequence length="52" mass="5816">MLILQHPPSLLKLSEMVFPWSDSNMTEVSIAMLSRRSDRDNSTSVPPVQTTA</sequence>
<gene>
    <name evidence="2" type="ORF">HYC85_029514</name>
</gene>
<dbReference type="EMBL" id="JACBKZ010000014">
    <property type="protein sequence ID" value="KAF5933343.1"/>
    <property type="molecule type" value="Genomic_DNA"/>
</dbReference>
<reference evidence="2 3" key="2">
    <citation type="submission" date="2020-07" db="EMBL/GenBank/DDBJ databases">
        <title>Genome assembly of wild tea tree DASZ reveals pedigree and selection history of tea varieties.</title>
        <authorList>
            <person name="Zhang W."/>
        </authorList>
    </citation>
    <scope>NUCLEOTIDE SEQUENCE [LARGE SCALE GENOMIC DNA]</scope>
    <source>
        <strain evidence="3">cv. G240</strain>
        <tissue evidence="2">Leaf</tissue>
    </source>
</reference>
<comment type="caution">
    <text evidence="2">The sequence shown here is derived from an EMBL/GenBank/DDBJ whole genome shotgun (WGS) entry which is preliminary data.</text>
</comment>
<protein>
    <submittedName>
        <fullName evidence="2">Uncharacterized protein</fullName>
    </submittedName>
</protein>
<proteinExistence type="predicted"/>
<evidence type="ECO:0000313" key="2">
    <source>
        <dbReference type="EMBL" id="KAF5933343.1"/>
    </source>
</evidence>
<keyword evidence="3" id="KW-1185">Reference proteome</keyword>
<evidence type="ECO:0000256" key="1">
    <source>
        <dbReference type="SAM" id="MobiDB-lite"/>
    </source>
</evidence>
<dbReference type="AlphaFoldDB" id="A0A7J7FY56"/>
<feature type="region of interest" description="Disordered" evidence="1">
    <location>
        <begin position="33"/>
        <end position="52"/>
    </location>
</feature>
<accession>A0A7J7FY56</accession>
<dbReference type="Proteomes" id="UP000593564">
    <property type="component" value="Unassembled WGS sequence"/>
</dbReference>
<evidence type="ECO:0000313" key="3">
    <source>
        <dbReference type="Proteomes" id="UP000593564"/>
    </source>
</evidence>